<proteinExistence type="predicted"/>
<name>A0A645HX25_9ZZZZ</name>
<protein>
    <submittedName>
        <fullName evidence="1">Uncharacterized protein</fullName>
    </submittedName>
</protein>
<dbReference type="AlphaFoldDB" id="A0A645HX25"/>
<organism evidence="1">
    <name type="scientific">bioreactor metagenome</name>
    <dbReference type="NCBI Taxonomy" id="1076179"/>
    <lineage>
        <taxon>unclassified sequences</taxon>
        <taxon>metagenomes</taxon>
        <taxon>ecological metagenomes</taxon>
    </lineage>
</organism>
<dbReference type="EMBL" id="VSSQ01102071">
    <property type="protein sequence ID" value="MPN43585.1"/>
    <property type="molecule type" value="Genomic_DNA"/>
</dbReference>
<sequence length="110" mass="12421">MHTLCRLCKIHPARFFLDHGAFGGRIFVLWLGLQGSGQKSGNGFLQKGRAHYGQAVKKRTGRLIFIDRGFPFKKDGPRIQARLGEHGRYPRNLFPIDNGPLNGSCPTIFW</sequence>
<accession>A0A645HX25</accession>
<gene>
    <name evidence="1" type="ORF">SDC9_191145</name>
</gene>
<evidence type="ECO:0000313" key="1">
    <source>
        <dbReference type="EMBL" id="MPN43585.1"/>
    </source>
</evidence>
<comment type="caution">
    <text evidence="1">The sequence shown here is derived from an EMBL/GenBank/DDBJ whole genome shotgun (WGS) entry which is preliminary data.</text>
</comment>
<reference evidence="1" key="1">
    <citation type="submission" date="2019-08" db="EMBL/GenBank/DDBJ databases">
        <authorList>
            <person name="Kucharzyk K."/>
            <person name="Murdoch R.W."/>
            <person name="Higgins S."/>
            <person name="Loffler F."/>
        </authorList>
    </citation>
    <scope>NUCLEOTIDE SEQUENCE</scope>
</reference>